<evidence type="ECO:0000256" key="4">
    <source>
        <dbReference type="ARBA" id="ARBA00022729"/>
    </source>
</evidence>
<dbReference type="EMBL" id="CP022316">
    <property type="protein sequence ID" value="ASK65580.1"/>
    <property type="molecule type" value="Genomic_DNA"/>
</dbReference>
<dbReference type="AlphaFoldDB" id="A0A220UC21"/>
<sequence length="454" mass="47674">MLKHRTLLSSFAAAGLLGTAAACSPSSDSGSGGAGSGGSDAGGSTGGDKGTLTFRLWDQNAVPAYEESFTAFTESSGWNVDIDVVPWGDYWTRLPLDVASGDAADVYWMNSANFVQYKDSEALLDINQVIPDGAAQWEQSVVELYTRDGGLWGVPQIWDSIALFYNKALVEEAGVDPSALAFDPTAESDSLREAGTELTVDGAGKHPGEDGFDADSREQFGFNSQADRQAIIGPMLASNGTQWQEDDKYVFASPEGIEAFGYMADLVNVDQIAPSAADTNENGDFSRDLFTQGKLGLFQSGPYNLLPIAEGVDDSFEWALAAPVAGPAGAKSLVHGVVAVGNAKADEAQQDGITELLTWLGSKEGQLPLAEKGVSFPGHVDAQDAFLDFWDEKGVDVSIFVEAAKNAAEADTGARANAGLTAAIPIFQEVFIGRLSAEEGIPQAQEEGNAAMAG</sequence>
<keyword evidence="4 6" id="KW-0732">Signal</keyword>
<protein>
    <submittedName>
        <fullName evidence="7">Sugar ABC transporter substrate-binding protein</fullName>
    </submittedName>
</protein>
<keyword evidence="3" id="KW-0813">Transport</keyword>
<feature type="signal peptide" evidence="6">
    <location>
        <begin position="1"/>
        <end position="22"/>
    </location>
</feature>
<evidence type="ECO:0000313" key="8">
    <source>
        <dbReference type="Proteomes" id="UP000198398"/>
    </source>
</evidence>
<dbReference type="PANTHER" id="PTHR43649">
    <property type="entry name" value="ARABINOSE-BINDING PROTEIN-RELATED"/>
    <property type="match status" value="1"/>
</dbReference>
<evidence type="ECO:0000256" key="2">
    <source>
        <dbReference type="ARBA" id="ARBA00008520"/>
    </source>
</evidence>
<dbReference type="Pfam" id="PF01547">
    <property type="entry name" value="SBP_bac_1"/>
    <property type="match status" value="1"/>
</dbReference>
<evidence type="ECO:0000256" key="1">
    <source>
        <dbReference type="ARBA" id="ARBA00004196"/>
    </source>
</evidence>
<accession>A0A220UC21</accession>
<evidence type="ECO:0000313" key="7">
    <source>
        <dbReference type="EMBL" id="ASK65580.1"/>
    </source>
</evidence>
<dbReference type="GO" id="GO:0030313">
    <property type="term" value="C:cell envelope"/>
    <property type="evidence" value="ECO:0007669"/>
    <property type="project" value="UniProtKB-SubCell"/>
</dbReference>
<reference evidence="8" key="1">
    <citation type="submission" date="2017-07" db="EMBL/GenBank/DDBJ databases">
        <title>Brachybacterium sp. VR2415.</title>
        <authorList>
            <person name="Tak E.J."/>
            <person name="Bae J.-W."/>
        </authorList>
    </citation>
    <scope>NUCLEOTIDE SEQUENCE [LARGE SCALE GENOMIC DNA]</scope>
    <source>
        <strain evidence="8">VR2415</strain>
    </source>
</reference>
<feature type="region of interest" description="Disordered" evidence="5">
    <location>
        <begin position="197"/>
        <end position="217"/>
    </location>
</feature>
<evidence type="ECO:0000256" key="5">
    <source>
        <dbReference type="SAM" id="MobiDB-lite"/>
    </source>
</evidence>
<feature type="compositionally biased region" description="Basic and acidic residues" evidence="5">
    <location>
        <begin position="203"/>
        <end position="217"/>
    </location>
</feature>
<evidence type="ECO:0000256" key="6">
    <source>
        <dbReference type="SAM" id="SignalP"/>
    </source>
</evidence>
<organism evidence="7 8">
    <name type="scientific">Brachybacterium avium</name>
    <dbReference type="NCBI Taxonomy" id="2017485"/>
    <lineage>
        <taxon>Bacteria</taxon>
        <taxon>Bacillati</taxon>
        <taxon>Actinomycetota</taxon>
        <taxon>Actinomycetes</taxon>
        <taxon>Micrococcales</taxon>
        <taxon>Dermabacteraceae</taxon>
        <taxon>Brachybacterium</taxon>
    </lineage>
</organism>
<dbReference type="Proteomes" id="UP000198398">
    <property type="component" value="Chromosome"/>
</dbReference>
<dbReference type="SUPFAM" id="SSF53850">
    <property type="entry name" value="Periplasmic binding protein-like II"/>
    <property type="match status" value="1"/>
</dbReference>
<feature type="chain" id="PRO_5013007805" evidence="6">
    <location>
        <begin position="23"/>
        <end position="454"/>
    </location>
</feature>
<dbReference type="RefSeq" id="WP_089064821.1">
    <property type="nucleotide sequence ID" value="NZ_CP022316.1"/>
</dbReference>
<dbReference type="Gene3D" id="3.40.190.10">
    <property type="entry name" value="Periplasmic binding protein-like II"/>
    <property type="match status" value="1"/>
</dbReference>
<dbReference type="KEGG" id="brv:CFK39_06740"/>
<dbReference type="PANTHER" id="PTHR43649:SF31">
    <property type="entry name" value="SN-GLYCEROL-3-PHOSPHATE-BINDING PERIPLASMIC PROTEIN UGPB"/>
    <property type="match status" value="1"/>
</dbReference>
<dbReference type="InterPro" id="IPR006059">
    <property type="entry name" value="SBP"/>
</dbReference>
<name>A0A220UC21_9MICO</name>
<gene>
    <name evidence="7" type="ORF">CFK39_06740</name>
</gene>
<comment type="subcellular location">
    <subcellularLocation>
        <location evidence="1">Cell envelope</location>
    </subcellularLocation>
</comment>
<comment type="similarity">
    <text evidence="2">Belongs to the bacterial solute-binding protein 1 family.</text>
</comment>
<keyword evidence="8" id="KW-1185">Reference proteome</keyword>
<dbReference type="OrthoDB" id="1650177at2"/>
<dbReference type="InterPro" id="IPR050490">
    <property type="entry name" value="Bact_solute-bd_prot1"/>
</dbReference>
<dbReference type="PROSITE" id="PS51257">
    <property type="entry name" value="PROKAR_LIPOPROTEIN"/>
    <property type="match status" value="1"/>
</dbReference>
<proteinExistence type="inferred from homology"/>
<evidence type="ECO:0000256" key="3">
    <source>
        <dbReference type="ARBA" id="ARBA00022448"/>
    </source>
</evidence>